<dbReference type="GO" id="GO:0072393">
    <property type="term" value="P:microtubule anchoring at microtubule organizing center"/>
    <property type="evidence" value="ECO:0007669"/>
    <property type="project" value="TreeGrafter"/>
</dbReference>
<evidence type="ECO:0000313" key="4">
    <source>
        <dbReference type="EMBL" id="ACO11590.1"/>
    </source>
</evidence>
<dbReference type="GO" id="GO:0005794">
    <property type="term" value="C:Golgi apparatus"/>
    <property type="evidence" value="ECO:0007669"/>
    <property type="project" value="TreeGrafter"/>
</dbReference>
<feature type="coiled-coil region" evidence="3">
    <location>
        <begin position="110"/>
        <end position="137"/>
    </location>
</feature>
<dbReference type="GO" id="GO:0005829">
    <property type="term" value="C:cytosol"/>
    <property type="evidence" value="ECO:0007669"/>
    <property type="project" value="TreeGrafter"/>
</dbReference>
<gene>
    <name evidence="4" type="primary">BICD</name>
</gene>
<dbReference type="PANTHER" id="PTHR31233:SF6">
    <property type="entry name" value="PROTEIN BICAUDAL D"/>
    <property type="match status" value="1"/>
</dbReference>
<dbReference type="AlphaFoldDB" id="C1BRD7"/>
<evidence type="ECO:0000256" key="2">
    <source>
        <dbReference type="ARBA" id="ARBA00023054"/>
    </source>
</evidence>
<sequence length="139" mass="15853">MSEGIIPAGDDSSLQSEILRLQRELDQTSAEKIQSAQYGLALLEEKELLEERVNEIEAAYEVNKHELQVTQEALAKFQSSQQVSTRTGIEHEESLLYESAARESSLNTQIIDMELDIKQTKSEVTRLQTEKERIEQVMK</sequence>
<dbReference type="PANTHER" id="PTHR31233">
    <property type="entry name" value="BICAUDAL D FAMILY MEMBER"/>
    <property type="match status" value="1"/>
</dbReference>
<dbReference type="GO" id="GO:0070507">
    <property type="term" value="P:regulation of microtubule cytoskeleton organization"/>
    <property type="evidence" value="ECO:0007669"/>
    <property type="project" value="TreeGrafter"/>
</dbReference>
<proteinExistence type="evidence at transcript level"/>
<organism evidence="4">
    <name type="scientific">Caligus rogercresseyi</name>
    <name type="common">Sea louse</name>
    <dbReference type="NCBI Taxonomy" id="217165"/>
    <lineage>
        <taxon>Eukaryota</taxon>
        <taxon>Metazoa</taxon>
        <taxon>Ecdysozoa</taxon>
        <taxon>Arthropoda</taxon>
        <taxon>Crustacea</taxon>
        <taxon>Multicrustacea</taxon>
        <taxon>Hexanauplia</taxon>
        <taxon>Copepoda</taxon>
        <taxon>Siphonostomatoida</taxon>
        <taxon>Caligidae</taxon>
        <taxon>Caligus</taxon>
    </lineage>
</organism>
<protein>
    <submittedName>
        <fullName evidence="4">Bicaudal D</fullName>
    </submittedName>
</protein>
<evidence type="ECO:0000256" key="3">
    <source>
        <dbReference type="SAM" id="Coils"/>
    </source>
</evidence>
<comment type="similarity">
    <text evidence="1">Belongs to the BicD family.</text>
</comment>
<reference evidence="4" key="1">
    <citation type="submission" date="2009-03" db="EMBL/GenBank/DDBJ databases">
        <title>Caligus rogercresseyi ESTs and full-length cDNAs.</title>
        <authorList>
            <person name="Yasuike M."/>
            <person name="von Schalburg K."/>
            <person name="Cooper G."/>
            <person name="Leong J."/>
            <person name="Jones S.R.M."/>
            <person name="Koop B.F."/>
        </authorList>
    </citation>
    <scope>NUCLEOTIDE SEQUENCE</scope>
    <source>
        <tissue evidence="4">Whole tissue</tissue>
    </source>
</reference>
<keyword evidence="2 3" id="KW-0175">Coiled coil</keyword>
<dbReference type="EMBL" id="BT077166">
    <property type="protein sequence ID" value="ACO11590.1"/>
    <property type="molecule type" value="mRNA"/>
</dbReference>
<dbReference type="GO" id="GO:0008093">
    <property type="term" value="F:cytoskeletal anchor activity"/>
    <property type="evidence" value="ECO:0007669"/>
    <property type="project" value="InterPro"/>
</dbReference>
<dbReference type="GO" id="GO:0070840">
    <property type="term" value="F:dynein complex binding"/>
    <property type="evidence" value="ECO:0007669"/>
    <property type="project" value="InterPro"/>
</dbReference>
<accession>C1BRD7</accession>
<name>C1BRD7_CALRO</name>
<evidence type="ECO:0000256" key="1">
    <source>
        <dbReference type="ARBA" id="ARBA00010061"/>
    </source>
</evidence>
<dbReference type="GO" id="GO:0034452">
    <property type="term" value="F:dynactin binding"/>
    <property type="evidence" value="ECO:0007669"/>
    <property type="project" value="TreeGrafter"/>
</dbReference>
<feature type="coiled-coil region" evidence="3">
    <location>
        <begin position="11"/>
        <end position="66"/>
    </location>
</feature>
<dbReference type="InterPro" id="IPR018477">
    <property type="entry name" value="BICD"/>
</dbReference>